<dbReference type="InterPro" id="IPR025824">
    <property type="entry name" value="OB-fold_nuc-bd_dom"/>
</dbReference>
<evidence type="ECO:0000256" key="2">
    <source>
        <dbReference type="ARBA" id="ARBA00022722"/>
    </source>
</evidence>
<dbReference type="NCBIfam" id="TIGR00237">
    <property type="entry name" value="xseA"/>
    <property type="match status" value="1"/>
</dbReference>
<dbReference type="InterPro" id="IPR003753">
    <property type="entry name" value="Exonuc_VII_L"/>
</dbReference>
<dbReference type="AlphaFoldDB" id="A0AAV3TXD7"/>
<dbReference type="Proteomes" id="UP001409585">
    <property type="component" value="Unassembled WGS sequence"/>
</dbReference>
<dbReference type="EMBL" id="BAABLX010000001">
    <property type="protein sequence ID" value="GAA4930298.1"/>
    <property type="molecule type" value="Genomic_DNA"/>
</dbReference>
<evidence type="ECO:0000259" key="7">
    <source>
        <dbReference type="Pfam" id="PF02601"/>
    </source>
</evidence>
<keyword evidence="4 5" id="KW-0269">Exonuclease</keyword>
<dbReference type="GO" id="GO:0006308">
    <property type="term" value="P:DNA catabolic process"/>
    <property type="evidence" value="ECO:0007669"/>
    <property type="project" value="UniProtKB-UniRule"/>
</dbReference>
<keyword evidence="10" id="KW-1185">Reference proteome</keyword>
<evidence type="ECO:0000259" key="8">
    <source>
        <dbReference type="Pfam" id="PF13742"/>
    </source>
</evidence>
<dbReference type="PANTHER" id="PTHR30008">
    <property type="entry name" value="EXODEOXYRIBONUCLEASE 7 LARGE SUBUNIT"/>
    <property type="match status" value="1"/>
</dbReference>
<comment type="function">
    <text evidence="5">Bidirectionally degrades single-stranded DNA into large acid-insoluble oligonucleotides, which are then degraded further into small acid-soluble oligonucleotides.</text>
</comment>
<comment type="similarity">
    <text evidence="5 6">Belongs to the XseA family.</text>
</comment>
<dbReference type="Pfam" id="PF13742">
    <property type="entry name" value="tRNA_anti_2"/>
    <property type="match status" value="1"/>
</dbReference>
<comment type="caution">
    <text evidence="9">The sequence shown here is derived from an EMBL/GenBank/DDBJ whole genome shotgun (WGS) entry which is preliminary data.</text>
</comment>
<keyword evidence="1 5" id="KW-0963">Cytoplasm</keyword>
<dbReference type="GO" id="GO:0005737">
    <property type="term" value="C:cytoplasm"/>
    <property type="evidence" value="ECO:0007669"/>
    <property type="project" value="UniProtKB-SubCell"/>
</dbReference>
<dbReference type="EC" id="3.1.11.6" evidence="5"/>
<reference evidence="10" key="1">
    <citation type="journal article" date="2019" name="Int. J. Syst. Evol. Microbiol.">
        <title>The Global Catalogue of Microorganisms (GCM) 10K type strain sequencing project: providing services to taxonomists for standard genome sequencing and annotation.</title>
        <authorList>
            <consortium name="The Broad Institute Genomics Platform"/>
            <consortium name="The Broad Institute Genome Sequencing Center for Infectious Disease"/>
            <person name="Wu L."/>
            <person name="Ma J."/>
        </authorList>
    </citation>
    <scope>NUCLEOTIDE SEQUENCE [LARGE SCALE GENOMIC DNA]</scope>
    <source>
        <strain evidence="10">JCM 19134</strain>
    </source>
</reference>
<gene>
    <name evidence="5 9" type="primary">xseA</name>
    <name evidence="9" type="ORF">GCM10025791_02730</name>
</gene>
<evidence type="ECO:0000256" key="1">
    <source>
        <dbReference type="ARBA" id="ARBA00022490"/>
    </source>
</evidence>
<comment type="subcellular location">
    <subcellularLocation>
        <location evidence="5 6">Cytoplasm</location>
    </subcellularLocation>
</comment>
<sequence length="450" mass="49636">MTQPPSPSQQQRRILSVAQLNSLAKQLLEDHLPLLWVEGEISNFAKPSSGHWYFTLKDQQAQIRCAMFKSRNGGVQFTPKQGDQVVVRGRVSLYEGRGDFQLIAEHMEDAGFGNLQRQFELLKHRLNQEGLFEPSRKSPIPSNPLHVGVVTSPSGAAVRDVLSVLKRRMPSIPVTVIPTAVQGQTAALEIMRALEMAQASGLFDVLVLARGGGSMEDLWCFNDERLARAIAQCPIPVISAVGHEVDFTIADFVADYRAPTPSAAAEILSQSQVAIAKVLTSTNGRLHRAMQTLLKAAQLSIDQKKARLRHPGQRLQMQSQRVDHLELRLKAAVQKHNTKRKDDLAKSSLRLKALHPAKQLQQQTALLQQHQTRLQRAAQQRLLFAQQLQRQLGKRLDSVSPLNTLGRGYAIALSDHGDAITNAQSVEVGSKIEVKVAQGAIEASVTKVKP</sequence>
<evidence type="ECO:0000256" key="6">
    <source>
        <dbReference type="RuleBase" id="RU004355"/>
    </source>
</evidence>
<proteinExistence type="inferred from homology"/>
<dbReference type="PANTHER" id="PTHR30008:SF0">
    <property type="entry name" value="EXODEOXYRIBONUCLEASE 7 LARGE SUBUNIT"/>
    <property type="match status" value="1"/>
</dbReference>
<organism evidence="9 10">
    <name type="scientific">Halioxenophilus aromaticivorans</name>
    <dbReference type="NCBI Taxonomy" id="1306992"/>
    <lineage>
        <taxon>Bacteria</taxon>
        <taxon>Pseudomonadati</taxon>
        <taxon>Pseudomonadota</taxon>
        <taxon>Gammaproteobacteria</taxon>
        <taxon>Alteromonadales</taxon>
        <taxon>Alteromonadaceae</taxon>
        <taxon>Halioxenophilus</taxon>
    </lineage>
</organism>
<keyword evidence="3 5" id="KW-0378">Hydrolase</keyword>
<dbReference type="GO" id="GO:0009318">
    <property type="term" value="C:exodeoxyribonuclease VII complex"/>
    <property type="evidence" value="ECO:0007669"/>
    <property type="project" value="UniProtKB-UniRule"/>
</dbReference>
<dbReference type="InterPro" id="IPR020579">
    <property type="entry name" value="Exonuc_VII_lsu_C"/>
</dbReference>
<feature type="domain" description="Exonuclease VII large subunit C-terminal" evidence="7">
    <location>
        <begin position="131"/>
        <end position="443"/>
    </location>
</feature>
<accession>A0AAV3TXD7</accession>
<comment type="subunit">
    <text evidence="5">Heterooligomer composed of large and small subunits.</text>
</comment>
<name>A0AAV3TXD7_9ALTE</name>
<dbReference type="GO" id="GO:0008855">
    <property type="term" value="F:exodeoxyribonuclease VII activity"/>
    <property type="evidence" value="ECO:0007669"/>
    <property type="project" value="UniProtKB-UniRule"/>
</dbReference>
<dbReference type="CDD" id="cd04489">
    <property type="entry name" value="ExoVII_LU_OBF"/>
    <property type="match status" value="1"/>
</dbReference>
<dbReference type="Pfam" id="PF02601">
    <property type="entry name" value="Exonuc_VII_L"/>
    <property type="match status" value="1"/>
</dbReference>
<dbReference type="GO" id="GO:0003676">
    <property type="term" value="F:nucleic acid binding"/>
    <property type="evidence" value="ECO:0007669"/>
    <property type="project" value="InterPro"/>
</dbReference>
<protein>
    <recommendedName>
        <fullName evidence="5">Exodeoxyribonuclease 7 large subunit</fullName>
        <ecNumber evidence="5">3.1.11.6</ecNumber>
    </recommendedName>
    <alternativeName>
        <fullName evidence="5">Exodeoxyribonuclease VII large subunit</fullName>
        <shortName evidence="5">Exonuclease VII large subunit</shortName>
    </alternativeName>
</protein>
<evidence type="ECO:0000313" key="10">
    <source>
        <dbReference type="Proteomes" id="UP001409585"/>
    </source>
</evidence>
<keyword evidence="2 5" id="KW-0540">Nuclease</keyword>
<comment type="catalytic activity">
    <reaction evidence="5 6">
        <text>Exonucleolytic cleavage in either 5'- to 3'- or 3'- to 5'-direction to yield nucleoside 5'-phosphates.</text>
        <dbReference type="EC" id="3.1.11.6"/>
    </reaction>
</comment>
<evidence type="ECO:0000256" key="5">
    <source>
        <dbReference type="HAMAP-Rule" id="MF_00378"/>
    </source>
</evidence>
<feature type="domain" description="OB-fold nucleic acid binding" evidence="8">
    <location>
        <begin position="15"/>
        <end position="108"/>
    </location>
</feature>
<dbReference type="HAMAP" id="MF_00378">
    <property type="entry name" value="Exonuc_7_L"/>
    <property type="match status" value="1"/>
</dbReference>
<evidence type="ECO:0000256" key="3">
    <source>
        <dbReference type="ARBA" id="ARBA00022801"/>
    </source>
</evidence>
<dbReference type="RefSeq" id="WP_345415880.1">
    <property type="nucleotide sequence ID" value="NZ_AP031496.1"/>
</dbReference>
<evidence type="ECO:0000256" key="4">
    <source>
        <dbReference type="ARBA" id="ARBA00022839"/>
    </source>
</evidence>
<evidence type="ECO:0000313" key="9">
    <source>
        <dbReference type="EMBL" id="GAA4930298.1"/>
    </source>
</evidence>